<evidence type="ECO:0000259" key="4">
    <source>
        <dbReference type="PROSITE" id="PS50850"/>
    </source>
</evidence>
<feature type="transmembrane region" description="Helical" evidence="3">
    <location>
        <begin position="498"/>
        <end position="516"/>
    </location>
</feature>
<dbReference type="SUPFAM" id="SSF103473">
    <property type="entry name" value="MFS general substrate transporter"/>
    <property type="match status" value="1"/>
</dbReference>
<organism evidence="5 6">
    <name type="scientific">Batillaria attramentaria</name>
    <dbReference type="NCBI Taxonomy" id="370345"/>
    <lineage>
        <taxon>Eukaryota</taxon>
        <taxon>Metazoa</taxon>
        <taxon>Spiralia</taxon>
        <taxon>Lophotrochozoa</taxon>
        <taxon>Mollusca</taxon>
        <taxon>Gastropoda</taxon>
        <taxon>Caenogastropoda</taxon>
        <taxon>Sorbeoconcha</taxon>
        <taxon>Cerithioidea</taxon>
        <taxon>Batillariidae</taxon>
        <taxon>Batillaria</taxon>
    </lineage>
</organism>
<evidence type="ECO:0000313" key="6">
    <source>
        <dbReference type="Proteomes" id="UP001519460"/>
    </source>
</evidence>
<feature type="transmembrane region" description="Helical" evidence="3">
    <location>
        <begin position="370"/>
        <end position="391"/>
    </location>
</feature>
<dbReference type="FunFam" id="1.20.1250.20:FF:000505">
    <property type="entry name" value="Predicted protein"/>
    <property type="match status" value="1"/>
</dbReference>
<comment type="subcellular location">
    <subcellularLocation>
        <location evidence="1">Membrane</location>
        <topology evidence="1">Multi-pass membrane protein</topology>
    </subcellularLocation>
</comment>
<feature type="transmembrane region" description="Helical" evidence="3">
    <location>
        <begin position="137"/>
        <end position="156"/>
    </location>
</feature>
<feature type="region of interest" description="Disordered" evidence="2">
    <location>
        <begin position="1"/>
        <end position="20"/>
    </location>
</feature>
<feature type="region of interest" description="Disordered" evidence="2">
    <location>
        <begin position="163"/>
        <end position="188"/>
    </location>
</feature>
<feature type="transmembrane region" description="Helical" evidence="3">
    <location>
        <begin position="436"/>
        <end position="457"/>
    </location>
</feature>
<evidence type="ECO:0000256" key="2">
    <source>
        <dbReference type="SAM" id="MobiDB-lite"/>
    </source>
</evidence>
<feature type="compositionally biased region" description="Basic and acidic residues" evidence="2">
    <location>
        <begin position="163"/>
        <end position="174"/>
    </location>
</feature>
<feature type="region of interest" description="Disordered" evidence="2">
    <location>
        <begin position="201"/>
        <end position="228"/>
    </location>
</feature>
<dbReference type="Proteomes" id="UP001519460">
    <property type="component" value="Unassembled WGS sequence"/>
</dbReference>
<feature type="compositionally biased region" description="Polar residues" evidence="2">
    <location>
        <begin position="210"/>
        <end position="219"/>
    </location>
</feature>
<dbReference type="Pfam" id="PF07690">
    <property type="entry name" value="MFS_1"/>
    <property type="match status" value="2"/>
</dbReference>
<dbReference type="Gene3D" id="1.20.1250.20">
    <property type="entry name" value="MFS general substrate transporter like domains"/>
    <property type="match status" value="2"/>
</dbReference>
<keyword evidence="6" id="KW-1185">Reference proteome</keyword>
<dbReference type="InterPro" id="IPR050327">
    <property type="entry name" value="Proton-linked_MCT"/>
</dbReference>
<feature type="transmembrane region" description="Helical" evidence="3">
    <location>
        <begin position="528"/>
        <end position="547"/>
    </location>
</feature>
<keyword evidence="3" id="KW-0812">Transmembrane</keyword>
<dbReference type="EMBL" id="JACVVK020000213">
    <property type="protein sequence ID" value="KAK7484226.1"/>
    <property type="molecule type" value="Genomic_DNA"/>
</dbReference>
<dbReference type="PANTHER" id="PTHR11360">
    <property type="entry name" value="MONOCARBOXYLATE TRANSPORTER"/>
    <property type="match status" value="1"/>
</dbReference>
<evidence type="ECO:0000313" key="5">
    <source>
        <dbReference type="EMBL" id="KAK7484226.1"/>
    </source>
</evidence>
<gene>
    <name evidence="5" type="ORF">BaRGS_00024475</name>
</gene>
<accession>A0ABD0KAT3</accession>
<feature type="transmembrane region" description="Helical" evidence="3">
    <location>
        <begin position="106"/>
        <end position="125"/>
    </location>
</feature>
<feature type="transmembrane region" description="Helical" evidence="3">
    <location>
        <begin position="406"/>
        <end position="424"/>
    </location>
</feature>
<feature type="domain" description="Major facilitator superfamily (MFS) profile" evidence="4">
    <location>
        <begin position="370"/>
        <end position="595"/>
    </location>
</feature>
<dbReference type="PANTHER" id="PTHR11360:SF284">
    <property type="entry name" value="EG:103B4.3 PROTEIN-RELATED"/>
    <property type="match status" value="1"/>
</dbReference>
<proteinExistence type="predicted"/>
<dbReference type="AlphaFoldDB" id="A0ABD0KAT3"/>
<comment type="caution">
    <text evidence="5">The sequence shown here is derived from an EMBL/GenBank/DDBJ whole genome shotgun (WGS) entry which is preliminary data.</text>
</comment>
<dbReference type="InterPro" id="IPR011701">
    <property type="entry name" value="MFS"/>
</dbReference>
<evidence type="ECO:0000256" key="1">
    <source>
        <dbReference type="ARBA" id="ARBA00004141"/>
    </source>
</evidence>
<keyword evidence="3" id="KW-1133">Transmembrane helix</keyword>
<dbReference type="InterPro" id="IPR036259">
    <property type="entry name" value="MFS_trans_sf"/>
</dbReference>
<dbReference type="GO" id="GO:0016020">
    <property type="term" value="C:membrane"/>
    <property type="evidence" value="ECO:0007669"/>
    <property type="project" value="UniProtKB-SubCell"/>
</dbReference>
<dbReference type="InterPro" id="IPR020846">
    <property type="entry name" value="MFS_dom"/>
</dbReference>
<keyword evidence="3" id="KW-0472">Membrane</keyword>
<feature type="transmembrane region" description="Helical" evidence="3">
    <location>
        <begin position="72"/>
        <end position="94"/>
    </location>
</feature>
<evidence type="ECO:0000256" key="3">
    <source>
        <dbReference type="SAM" id="Phobius"/>
    </source>
</evidence>
<protein>
    <recommendedName>
        <fullName evidence="4">Major facilitator superfamily (MFS) profile domain-containing protein</fullName>
    </recommendedName>
</protein>
<dbReference type="CDD" id="cd17352">
    <property type="entry name" value="MFS_MCT_SLC16"/>
    <property type="match status" value="1"/>
</dbReference>
<name>A0ABD0KAT3_9CAEN</name>
<feature type="transmembrane region" description="Helical" evidence="3">
    <location>
        <begin position="463"/>
        <end position="486"/>
    </location>
</feature>
<sequence>ASAVDQNEVRSDQSGRGETSWVGSLQPAVTFTVGPLASALTNRYGCRVVTMVGAAICAAGFVLSVFTPNLYFLYFSSGILAGLGFGLIYLPAIVSVAQYFEKRRSFATGLAVCGSGFGTFAIAPFSEFLLQQYGWRGAMLILGGVILNVVACGAVFRPLEAVETRQGEKDEEKGSGQGDVSKGDVTNPPEAEALLNRREANGNAPKPKESNGQGQHSPNGGSGDASTLPKRNAELQKTLLSNSPHHLPLPSNGSPAHFAKSDGALHRMKKTPSDGVARLLRERQFSMSGGSTSPSARPVGRKDVFYSGSLLNIPMFRSHHDLYITSITSIPDALEDQESETPTCFGFAVPLEFTEAFRQMMSLSLLKNPVFLMFAISNFFTSIGFNMPFIFLPDRAKLAGIDEVKAAWLLSTIGIANTLGRVVFGFMADLRWVNRLMLYNTALTICGVATALSPFVGGSYELLITYAAVFGIFIGVYVSLTSVVLVDLLGIDKLTNSFGLLLLFQGAATFIGPPLAGWMCDWTGSYDISFNVMGALIAVSGAMLYLLPFVQRRYERSVPPEEIVHQIEMGKQTIDHEILREAERELVMRPRKTSF</sequence>
<feature type="transmembrane region" description="Helical" evidence="3">
    <location>
        <begin position="48"/>
        <end position="66"/>
    </location>
</feature>
<reference evidence="5 6" key="1">
    <citation type="journal article" date="2023" name="Sci. Data">
        <title>Genome assembly of the Korean intertidal mud-creeper Batillaria attramentaria.</title>
        <authorList>
            <person name="Patra A.K."/>
            <person name="Ho P.T."/>
            <person name="Jun S."/>
            <person name="Lee S.J."/>
            <person name="Kim Y."/>
            <person name="Won Y.J."/>
        </authorList>
    </citation>
    <scope>NUCLEOTIDE SEQUENCE [LARGE SCALE GENOMIC DNA]</scope>
    <source>
        <strain evidence="5">Wonlab-2016</strain>
    </source>
</reference>
<feature type="non-terminal residue" evidence="5">
    <location>
        <position position="1"/>
    </location>
</feature>
<dbReference type="PROSITE" id="PS50850">
    <property type="entry name" value="MFS"/>
    <property type="match status" value="1"/>
</dbReference>